<sequence>MADLQRTPLEHDPKSLPQLHVAKNTVPFEHDPKSLPEFAPPPNKFRNSASDKCPVYPQAGIDTHKDYYELSDSNSSTRDVDEEKKTLPPSEKRLCSYRRNIVIAAIVFVIIIAAIAGGVAGGLAASKRKSIDTVATQDVQDHQAPSPSPSVSPNSNLTESTNTSTPAPAPEPMRKIVTTQSKGTMFNIWQKANGDLWMRAYYPEKADYVKGQIKWVDPMKLETTQAAINNTPIAAAAFQSNDTFEIHIHYMAQAQQSQSSLVFHCNVNGTSCESPRTTSVSESTTNTPGAASFMLSPAVGLLRKYTANNDGIVSEASYDSRSNIWNAAKPIGDKAKAHKASPLAAGIANGEIWLFWFDEDKKLKMATSVWKSSTWSQPTSLSTYTTPTELPRNLGIATSDSGQTVQLFFFDGAKMQQVQYARGKWTTGDLGGSVPKPSLANGPLGVVAYNDTVVRMYYPVGDGKGIKEVAEGSGGSWKYGGGWEDEYD</sequence>
<feature type="transmembrane region" description="Helical" evidence="2">
    <location>
        <begin position="101"/>
        <end position="125"/>
    </location>
</feature>
<gene>
    <name evidence="3" type="ORF">FB567DRAFT_179698</name>
</gene>
<evidence type="ECO:0000256" key="1">
    <source>
        <dbReference type="SAM" id="MobiDB-lite"/>
    </source>
</evidence>
<keyword evidence="2" id="KW-0812">Transmembrane</keyword>
<reference evidence="3" key="1">
    <citation type="journal article" date="2021" name="Nat. Commun.">
        <title>Genetic determinants of endophytism in the Arabidopsis root mycobiome.</title>
        <authorList>
            <person name="Mesny F."/>
            <person name="Miyauchi S."/>
            <person name="Thiergart T."/>
            <person name="Pickel B."/>
            <person name="Atanasova L."/>
            <person name="Karlsson M."/>
            <person name="Huettel B."/>
            <person name="Barry K.W."/>
            <person name="Haridas S."/>
            <person name="Chen C."/>
            <person name="Bauer D."/>
            <person name="Andreopoulos W."/>
            <person name="Pangilinan J."/>
            <person name="LaButti K."/>
            <person name="Riley R."/>
            <person name="Lipzen A."/>
            <person name="Clum A."/>
            <person name="Drula E."/>
            <person name="Henrissat B."/>
            <person name="Kohler A."/>
            <person name="Grigoriev I.V."/>
            <person name="Martin F.M."/>
            <person name="Hacquard S."/>
        </authorList>
    </citation>
    <scope>NUCLEOTIDE SEQUENCE</scope>
    <source>
        <strain evidence="3">MPI-SDFR-AT-0120</strain>
    </source>
</reference>
<organism evidence="3 4">
    <name type="scientific">Paraphoma chrysanthemicola</name>
    <dbReference type="NCBI Taxonomy" id="798071"/>
    <lineage>
        <taxon>Eukaryota</taxon>
        <taxon>Fungi</taxon>
        <taxon>Dikarya</taxon>
        <taxon>Ascomycota</taxon>
        <taxon>Pezizomycotina</taxon>
        <taxon>Dothideomycetes</taxon>
        <taxon>Pleosporomycetidae</taxon>
        <taxon>Pleosporales</taxon>
        <taxon>Pleosporineae</taxon>
        <taxon>Phaeosphaeriaceae</taxon>
        <taxon>Paraphoma</taxon>
    </lineage>
</organism>
<protein>
    <recommendedName>
        <fullName evidence="5">Fucose-specific lectin</fullName>
    </recommendedName>
</protein>
<feature type="compositionally biased region" description="Basic and acidic residues" evidence="1">
    <location>
        <begin position="78"/>
        <end position="88"/>
    </location>
</feature>
<keyword evidence="2" id="KW-0472">Membrane</keyword>
<accession>A0A8K0RHX4</accession>
<feature type="region of interest" description="Disordered" evidence="1">
    <location>
        <begin position="134"/>
        <end position="172"/>
    </location>
</feature>
<feature type="region of interest" description="Disordered" evidence="1">
    <location>
        <begin position="1"/>
        <end position="88"/>
    </location>
</feature>
<keyword evidence="2" id="KW-1133">Transmembrane helix</keyword>
<evidence type="ECO:0000313" key="3">
    <source>
        <dbReference type="EMBL" id="KAH7093727.1"/>
    </source>
</evidence>
<keyword evidence="4" id="KW-1185">Reference proteome</keyword>
<feature type="compositionally biased region" description="Low complexity" evidence="1">
    <location>
        <begin position="149"/>
        <end position="165"/>
    </location>
</feature>
<evidence type="ECO:0000256" key="2">
    <source>
        <dbReference type="SAM" id="Phobius"/>
    </source>
</evidence>
<dbReference type="EMBL" id="JAGMVJ010000002">
    <property type="protein sequence ID" value="KAH7093727.1"/>
    <property type="molecule type" value="Genomic_DNA"/>
</dbReference>
<dbReference type="Proteomes" id="UP000813461">
    <property type="component" value="Unassembled WGS sequence"/>
</dbReference>
<name>A0A8K0RHX4_9PLEO</name>
<dbReference type="SUPFAM" id="SSF89372">
    <property type="entry name" value="Fucose-specific lectin"/>
    <property type="match status" value="1"/>
</dbReference>
<proteinExistence type="predicted"/>
<evidence type="ECO:0008006" key="5">
    <source>
        <dbReference type="Google" id="ProtNLM"/>
    </source>
</evidence>
<dbReference type="OrthoDB" id="10333310at2759"/>
<comment type="caution">
    <text evidence="3">The sequence shown here is derived from an EMBL/GenBank/DDBJ whole genome shotgun (WGS) entry which is preliminary data.</text>
</comment>
<evidence type="ECO:0000313" key="4">
    <source>
        <dbReference type="Proteomes" id="UP000813461"/>
    </source>
</evidence>
<dbReference type="Gene3D" id="2.120.10.70">
    <property type="entry name" value="Fucose-specific lectin"/>
    <property type="match status" value="1"/>
</dbReference>
<dbReference type="AlphaFoldDB" id="A0A8K0RHX4"/>